<keyword evidence="3 5" id="KW-1133">Transmembrane helix</keyword>
<dbReference type="Proteomes" id="UP000254651">
    <property type="component" value="Unassembled WGS sequence"/>
</dbReference>
<keyword evidence="4 5" id="KW-0472">Membrane</keyword>
<dbReference type="PANTHER" id="PTHR36917">
    <property type="entry name" value="INTRACELLULAR SEPTATION PROTEIN A-RELATED"/>
    <property type="match status" value="1"/>
</dbReference>
<feature type="transmembrane region" description="Helical" evidence="5">
    <location>
        <begin position="162"/>
        <end position="180"/>
    </location>
</feature>
<comment type="subcellular location">
    <subcellularLocation>
        <location evidence="5">Cell inner membrane</location>
        <topology evidence="5">Multi-pass membrane protein</topology>
    </subcellularLocation>
</comment>
<organism evidence="6 7">
    <name type="scientific">Bergeriella denitrificans</name>
    <name type="common">Neisseria denitrificans</name>
    <dbReference type="NCBI Taxonomy" id="494"/>
    <lineage>
        <taxon>Bacteria</taxon>
        <taxon>Pseudomonadati</taxon>
        <taxon>Pseudomonadota</taxon>
        <taxon>Betaproteobacteria</taxon>
        <taxon>Neisseriales</taxon>
        <taxon>Neisseriaceae</taxon>
        <taxon>Bergeriella</taxon>
    </lineage>
</organism>
<protein>
    <recommendedName>
        <fullName evidence="5">Inner membrane-spanning protein YciB</fullName>
    </recommendedName>
</protein>
<evidence type="ECO:0000256" key="1">
    <source>
        <dbReference type="ARBA" id="ARBA00022475"/>
    </source>
</evidence>
<evidence type="ECO:0000313" key="6">
    <source>
        <dbReference type="EMBL" id="STZ75334.1"/>
    </source>
</evidence>
<evidence type="ECO:0000256" key="5">
    <source>
        <dbReference type="HAMAP-Rule" id="MF_00189"/>
    </source>
</evidence>
<feature type="transmembrane region" description="Helical" evidence="5">
    <location>
        <begin position="132"/>
        <end position="150"/>
    </location>
</feature>
<evidence type="ECO:0000256" key="4">
    <source>
        <dbReference type="ARBA" id="ARBA00023136"/>
    </source>
</evidence>
<evidence type="ECO:0000313" key="7">
    <source>
        <dbReference type="Proteomes" id="UP000254651"/>
    </source>
</evidence>
<dbReference type="GO" id="GO:0005886">
    <property type="term" value="C:plasma membrane"/>
    <property type="evidence" value="ECO:0007669"/>
    <property type="project" value="UniProtKB-SubCell"/>
</dbReference>
<dbReference type="HAMAP" id="MF_00189">
    <property type="entry name" value="YciB"/>
    <property type="match status" value="1"/>
</dbReference>
<feature type="transmembrane region" description="Helical" evidence="5">
    <location>
        <begin position="92"/>
        <end position="112"/>
    </location>
</feature>
<keyword evidence="1 5" id="KW-1003">Cell membrane</keyword>
<dbReference type="PANTHER" id="PTHR36917:SF1">
    <property type="entry name" value="INNER MEMBRANE-SPANNING PROTEIN YCIB"/>
    <property type="match status" value="1"/>
</dbReference>
<evidence type="ECO:0000256" key="3">
    <source>
        <dbReference type="ARBA" id="ARBA00022989"/>
    </source>
</evidence>
<name>A0A378UD51_BERDE</name>
<keyword evidence="7" id="KW-1185">Reference proteome</keyword>
<dbReference type="NCBIfam" id="NF001325">
    <property type="entry name" value="PRK00259.1-3"/>
    <property type="match status" value="1"/>
</dbReference>
<dbReference type="NCBIfam" id="TIGR00997">
    <property type="entry name" value="ispZ"/>
    <property type="match status" value="1"/>
</dbReference>
<sequence>MAVCLFFIGTRMKALSDLLAVILFFATYMLTKDMILATAVALVIGVVQAAAAYWKHKKLDTMQWVGLILIVVMGGATILLKDDRFIMWKPTALFWVGALLLLGSHLAGKNGLKAAMGKELKLSDGVWRKLTYAWVGFLIFMGLANIFVFQNFSKDQWVSYKLFGSTGLMIVFVIGQGLYLSRHLPQEE</sequence>
<keyword evidence="5" id="KW-0997">Cell inner membrane</keyword>
<dbReference type="Pfam" id="PF04279">
    <property type="entry name" value="IspA"/>
    <property type="match status" value="1"/>
</dbReference>
<keyword evidence="2 5" id="KW-0812">Transmembrane</keyword>
<comment type="similarity">
    <text evidence="5">Belongs to the YciB family.</text>
</comment>
<comment type="caution">
    <text evidence="5">Lacks conserved residue(s) required for the propagation of feature annotation.</text>
</comment>
<gene>
    <name evidence="6" type="primary">ispZ</name>
    <name evidence="5" type="synonym">yciB</name>
    <name evidence="6" type="ORF">NCTC10295_00057</name>
</gene>
<proteinExistence type="inferred from homology"/>
<reference evidence="6 7" key="1">
    <citation type="submission" date="2018-06" db="EMBL/GenBank/DDBJ databases">
        <authorList>
            <consortium name="Pathogen Informatics"/>
            <person name="Doyle S."/>
        </authorList>
    </citation>
    <scope>NUCLEOTIDE SEQUENCE [LARGE SCALE GENOMIC DNA]</scope>
    <source>
        <strain evidence="6 7">NCTC10295</strain>
    </source>
</reference>
<dbReference type="AlphaFoldDB" id="A0A378UD51"/>
<feature type="transmembrane region" description="Helical" evidence="5">
    <location>
        <begin position="61"/>
        <end position="80"/>
    </location>
</feature>
<comment type="function">
    <text evidence="5">Plays a role in cell envelope biogenesis, maintenance of cell envelope integrity and membrane homeostasis.</text>
</comment>
<evidence type="ECO:0000256" key="2">
    <source>
        <dbReference type="ARBA" id="ARBA00022692"/>
    </source>
</evidence>
<accession>A0A378UD51</accession>
<dbReference type="EMBL" id="UGQS01000001">
    <property type="protein sequence ID" value="STZ75334.1"/>
    <property type="molecule type" value="Genomic_DNA"/>
</dbReference>
<dbReference type="InterPro" id="IPR006008">
    <property type="entry name" value="YciB"/>
</dbReference>